<dbReference type="OrthoDB" id="3042036at2759"/>
<name>A0A9P7AHV6_9AGAM</name>
<dbReference type="RefSeq" id="XP_041156271.1">
    <property type="nucleotide sequence ID" value="XM_041307227.1"/>
</dbReference>
<dbReference type="AlphaFoldDB" id="A0A9P7AHV6"/>
<protein>
    <submittedName>
        <fullName evidence="1">Uncharacterized protein</fullName>
    </submittedName>
</protein>
<evidence type="ECO:0000313" key="1">
    <source>
        <dbReference type="EMBL" id="KAG1789150.1"/>
    </source>
</evidence>
<gene>
    <name evidence="1" type="ORF">HD556DRAFT_1447213</name>
</gene>
<evidence type="ECO:0000313" key="2">
    <source>
        <dbReference type="Proteomes" id="UP000719766"/>
    </source>
</evidence>
<organism evidence="1 2">
    <name type="scientific">Suillus plorans</name>
    <dbReference type="NCBI Taxonomy" id="116603"/>
    <lineage>
        <taxon>Eukaryota</taxon>
        <taxon>Fungi</taxon>
        <taxon>Dikarya</taxon>
        <taxon>Basidiomycota</taxon>
        <taxon>Agaricomycotina</taxon>
        <taxon>Agaricomycetes</taxon>
        <taxon>Agaricomycetidae</taxon>
        <taxon>Boletales</taxon>
        <taxon>Suillineae</taxon>
        <taxon>Suillaceae</taxon>
        <taxon>Suillus</taxon>
    </lineage>
</organism>
<dbReference type="GeneID" id="64600991"/>
<dbReference type="Proteomes" id="UP000719766">
    <property type="component" value="Unassembled WGS sequence"/>
</dbReference>
<sequence length="407" mass="45706">MPLNTLPYHVSSQFPKPFEKNSRRHLLQIDLEIRIRNMMKLLPNSPGVLPPPSTTIRNAWNPEPNKKVSTKLILPQARGDVMFLRTPPTTMDASFSVGNDTSSLIRETCTPTSHTCNTNGVSSSKVAGRYQHKTNEKFSLKTNIPEQRLPPSDQHPARLADTENNCVTQPGKSSIYAKGFRKIVEAKMEELRVHGLDFVVESLLTDGVQNVDSALLVSMVVQTMLIKLTKESPKQIKGLERILRVRAMNMFRLHWRSDGNWKNICSTSGQYSALTLTGVNKAGLLGSLFSANIVTAEDIAICLFVLLEDIHFDRLCAIHALLLYADNRLCDPQNLPVLLKLKEKLRVVDPLTNLCLWGPVPHSQALVQKIFDIIEGWMVDIVRAYKREQGRVFAGSCQLGRLLRRPV</sequence>
<comment type="caution">
    <text evidence="1">The sequence shown here is derived from an EMBL/GenBank/DDBJ whole genome shotgun (WGS) entry which is preliminary data.</text>
</comment>
<keyword evidence="2" id="KW-1185">Reference proteome</keyword>
<proteinExistence type="predicted"/>
<dbReference type="EMBL" id="JABBWE010000061">
    <property type="protein sequence ID" value="KAG1789150.1"/>
    <property type="molecule type" value="Genomic_DNA"/>
</dbReference>
<accession>A0A9P7AHV6</accession>
<reference evidence="1" key="1">
    <citation type="journal article" date="2020" name="New Phytol.">
        <title>Comparative genomics reveals dynamic genome evolution in host specialist ectomycorrhizal fungi.</title>
        <authorList>
            <person name="Lofgren L.A."/>
            <person name="Nguyen N.H."/>
            <person name="Vilgalys R."/>
            <person name="Ruytinx J."/>
            <person name="Liao H.L."/>
            <person name="Branco S."/>
            <person name="Kuo A."/>
            <person name="LaButti K."/>
            <person name="Lipzen A."/>
            <person name="Andreopoulos W."/>
            <person name="Pangilinan J."/>
            <person name="Riley R."/>
            <person name="Hundley H."/>
            <person name="Na H."/>
            <person name="Barry K."/>
            <person name="Grigoriev I.V."/>
            <person name="Stajich J.E."/>
            <person name="Kennedy P.G."/>
        </authorList>
    </citation>
    <scope>NUCLEOTIDE SEQUENCE</scope>
    <source>
        <strain evidence="1">S12</strain>
    </source>
</reference>